<dbReference type="Gene3D" id="3.50.50.60">
    <property type="entry name" value="FAD/NAD(P)-binding domain"/>
    <property type="match status" value="2"/>
</dbReference>
<evidence type="ECO:0000256" key="2">
    <source>
        <dbReference type="ARBA" id="ARBA00023002"/>
    </source>
</evidence>
<reference evidence="6" key="1">
    <citation type="submission" date="2022-08" db="EMBL/GenBank/DDBJ databases">
        <authorList>
            <person name="Deng Y."/>
            <person name="Han X.-F."/>
            <person name="Zhang Y.-Q."/>
        </authorList>
    </citation>
    <scope>NUCLEOTIDE SEQUENCE</scope>
    <source>
        <strain evidence="6">CPCC 203386</strain>
    </source>
</reference>
<evidence type="ECO:0000256" key="3">
    <source>
        <dbReference type="ARBA" id="ARBA00048132"/>
    </source>
</evidence>
<keyword evidence="1" id="KW-0285">Flavoprotein</keyword>
<evidence type="ECO:0000313" key="7">
    <source>
        <dbReference type="Proteomes" id="UP001165586"/>
    </source>
</evidence>
<evidence type="ECO:0000313" key="6">
    <source>
        <dbReference type="EMBL" id="MCS5735313.1"/>
    </source>
</evidence>
<dbReference type="PRINTS" id="PR00368">
    <property type="entry name" value="FADPNR"/>
</dbReference>
<evidence type="ECO:0000256" key="1">
    <source>
        <dbReference type="ARBA" id="ARBA00022630"/>
    </source>
</evidence>
<dbReference type="PRINTS" id="PR00469">
    <property type="entry name" value="PNDRDTASEII"/>
</dbReference>
<comment type="caution">
    <text evidence="6">The sequence shown here is derived from an EMBL/GenBank/DDBJ whole genome shotgun (WGS) entry which is preliminary data.</text>
</comment>
<accession>A0ABT2H5V7</accession>
<name>A0ABT2H5V7_9MICO</name>
<dbReference type="InterPro" id="IPR036188">
    <property type="entry name" value="FAD/NAD-bd_sf"/>
</dbReference>
<dbReference type="InterPro" id="IPR014710">
    <property type="entry name" value="RmlC-like_jellyroll"/>
</dbReference>
<dbReference type="SUPFAM" id="SSF51905">
    <property type="entry name" value="FAD/NAD(P)-binding domain"/>
    <property type="match status" value="1"/>
</dbReference>
<gene>
    <name evidence="6" type="ORF">N1032_16310</name>
</gene>
<sequence>MTTPDPELNAEPDPIPDADPRQSVGPELDPAQLTRLRAYGTPAEVAEGDILFRTGDRSYDLVVIETGRVDIVREATRDAPESVIVTHGPGRFLGELNLLTGQTVFVTARVTEGGRIHRIAPDRFRVLMAEDGELSDVILRTLLARRRLLQESEAQRSLEIIGTPLSSASLALRTWVARLDLPHLWFDSESMAGIALMRTTSVAASDLPAVLLHDRILRNATPGEVAEQLGLSYQPQSRDSVDLAVIGGGPAGLAAAVYGASEGLRTVLLDAVGPGGQAAASSRIENYLGFPNGLSGADLTGRAAVQAVKFGAQLFSPCEVVALDTGADRLLLSLSDGTEVSAKSVVIASGARYRALPLERWADFEGAGIYYAATALEARECGARPVAVVGGANSAGQAALYLAGLGSRVCLVVRGDDLSAGMSNYLVERLKADERVAIHVGAEVTGLEGGSSLATIEVTHRATGETSRHECHGLFCFIGARPATSWLTGVAVDENGFVRTDGALAADDLGEAWDVLGRHPLPFETSVPGVFAAGDVRLGSMKRVAAAVGEGASAVASVHVAIGSAGVRA</sequence>
<organism evidence="6 7">
    <name type="scientific">Herbiconiux daphne</name>
    <dbReference type="NCBI Taxonomy" id="2970914"/>
    <lineage>
        <taxon>Bacteria</taxon>
        <taxon>Bacillati</taxon>
        <taxon>Actinomycetota</taxon>
        <taxon>Actinomycetes</taxon>
        <taxon>Micrococcales</taxon>
        <taxon>Microbacteriaceae</taxon>
        <taxon>Herbiconiux</taxon>
    </lineage>
</organism>
<evidence type="ECO:0000256" key="4">
    <source>
        <dbReference type="SAM" id="MobiDB-lite"/>
    </source>
</evidence>
<dbReference type="EMBL" id="JANLCJ010000006">
    <property type="protein sequence ID" value="MCS5735313.1"/>
    <property type="molecule type" value="Genomic_DNA"/>
</dbReference>
<dbReference type="PROSITE" id="PS50042">
    <property type="entry name" value="CNMP_BINDING_3"/>
    <property type="match status" value="1"/>
</dbReference>
<dbReference type="SMART" id="SM00100">
    <property type="entry name" value="cNMP"/>
    <property type="match status" value="1"/>
</dbReference>
<dbReference type="Pfam" id="PF00027">
    <property type="entry name" value="cNMP_binding"/>
    <property type="match status" value="1"/>
</dbReference>
<dbReference type="InterPro" id="IPR000595">
    <property type="entry name" value="cNMP-bd_dom"/>
</dbReference>
<dbReference type="RefSeq" id="WP_259540240.1">
    <property type="nucleotide sequence ID" value="NZ_JANLCJ010000006.1"/>
</dbReference>
<dbReference type="CDD" id="cd00038">
    <property type="entry name" value="CAP_ED"/>
    <property type="match status" value="1"/>
</dbReference>
<dbReference type="Gene3D" id="2.60.120.10">
    <property type="entry name" value="Jelly Rolls"/>
    <property type="match status" value="1"/>
</dbReference>
<evidence type="ECO:0000259" key="5">
    <source>
        <dbReference type="PROSITE" id="PS50042"/>
    </source>
</evidence>
<dbReference type="SUPFAM" id="SSF51206">
    <property type="entry name" value="cAMP-binding domain-like"/>
    <property type="match status" value="1"/>
</dbReference>
<feature type="domain" description="Cyclic nucleotide-binding" evidence="5">
    <location>
        <begin position="24"/>
        <end position="145"/>
    </location>
</feature>
<dbReference type="Proteomes" id="UP001165586">
    <property type="component" value="Unassembled WGS sequence"/>
</dbReference>
<dbReference type="InterPro" id="IPR050097">
    <property type="entry name" value="Ferredoxin-NADP_redctase_2"/>
</dbReference>
<dbReference type="Pfam" id="PF07992">
    <property type="entry name" value="Pyr_redox_2"/>
    <property type="match status" value="1"/>
</dbReference>
<proteinExistence type="predicted"/>
<dbReference type="InterPro" id="IPR023753">
    <property type="entry name" value="FAD/NAD-binding_dom"/>
</dbReference>
<comment type="catalytic activity">
    <reaction evidence="3">
        <text>[thioredoxin]-dithiol + NADP(+) = [thioredoxin]-disulfide + NADPH + H(+)</text>
        <dbReference type="Rhea" id="RHEA:20345"/>
        <dbReference type="Rhea" id="RHEA-COMP:10698"/>
        <dbReference type="Rhea" id="RHEA-COMP:10700"/>
        <dbReference type="ChEBI" id="CHEBI:15378"/>
        <dbReference type="ChEBI" id="CHEBI:29950"/>
        <dbReference type="ChEBI" id="CHEBI:50058"/>
        <dbReference type="ChEBI" id="CHEBI:57783"/>
        <dbReference type="ChEBI" id="CHEBI:58349"/>
        <dbReference type="EC" id="1.8.1.9"/>
    </reaction>
</comment>
<feature type="region of interest" description="Disordered" evidence="4">
    <location>
        <begin position="1"/>
        <end position="27"/>
    </location>
</feature>
<dbReference type="PANTHER" id="PTHR48105">
    <property type="entry name" value="THIOREDOXIN REDUCTASE 1-RELATED-RELATED"/>
    <property type="match status" value="1"/>
</dbReference>
<dbReference type="InterPro" id="IPR018490">
    <property type="entry name" value="cNMP-bd_dom_sf"/>
</dbReference>
<keyword evidence="2" id="KW-0560">Oxidoreductase</keyword>
<protein>
    <submittedName>
        <fullName evidence="6">FAD-dependent oxidoreductase</fullName>
    </submittedName>
</protein>
<keyword evidence="7" id="KW-1185">Reference proteome</keyword>